<sequence length="63" mass="7064">MTSYNDFIAHHVGAEGTPITDDEHVAFFVQMQKFFLPLAALLHEGNNLNLAKLLLGHLFRELG</sequence>
<accession>A0A445AJJ4</accession>
<evidence type="ECO:0000313" key="2">
    <source>
        <dbReference type="Proteomes" id="UP000289738"/>
    </source>
</evidence>
<reference evidence="1 2" key="1">
    <citation type="submission" date="2019-01" db="EMBL/GenBank/DDBJ databases">
        <title>Sequencing of cultivated peanut Arachis hypogaea provides insights into genome evolution and oil improvement.</title>
        <authorList>
            <person name="Chen X."/>
        </authorList>
    </citation>
    <scope>NUCLEOTIDE SEQUENCE [LARGE SCALE GENOMIC DNA]</scope>
    <source>
        <strain evidence="2">cv. Fuhuasheng</strain>
        <tissue evidence="1">Leaves</tissue>
    </source>
</reference>
<organism evidence="1 2">
    <name type="scientific">Arachis hypogaea</name>
    <name type="common">Peanut</name>
    <dbReference type="NCBI Taxonomy" id="3818"/>
    <lineage>
        <taxon>Eukaryota</taxon>
        <taxon>Viridiplantae</taxon>
        <taxon>Streptophyta</taxon>
        <taxon>Embryophyta</taxon>
        <taxon>Tracheophyta</taxon>
        <taxon>Spermatophyta</taxon>
        <taxon>Magnoliopsida</taxon>
        <taxon>eudicotyledons</taxon>
        <taxon>Gunneridae</taxon>
        <taxon>Pentapetalae</taxon>
        <taxon>rosids</taxon>
        <taxon>fabids</taxon>
        <taxon>Fabales</taxon>
        <taxon>Fabaceae</taxon>
        <taxon>Papilionoideae</taxon>
        <taxon>50 kb inversion clade</taxon>
        <taxon>dalbergioids sensu lato</taxon>
        <taxon>Dalbergieae</taxon>
        <taxon>Pterocarpus clade</taxon>
        <taxon>Arachis</taxon>
    </lineage>
</organism>
<proteinExistence type="predicted"/>
<name>A0A445AJJ4_ARAHY</name>
<dbReference type="AlphaFoldDB" id="A0A445AJJ4"/>
<dbReference type="EMBL" id="SDMP01000012">
    <property type="protein sequence ID" value="RYR26621.1"/>
    <property type="molecule type" value="Genomic_DNA"/>
</dbReference>
<evidence type="ECO:0000313" key="1">
    <source>
        <dbReference type="EMBL" id="RYR26621.1"/>
    </source>
</evidence>
<dbReference type="Proteomes" id="UP000289738">
    <property type="component" value="Chromosome B02"/>
</dbReference>
<comment type="caution">
    <text evidence="1">The sequence shown here is derived from an EMBL/GenBank/DDBJ whole genome shotgun (WGS) entry which is preliminary data.</text>
</comment>
<gene>
    <name evidence="1" type="ORF">Ahy_B02g060891</name>
</gene>
<protein>
    <submittedName>
        <fullName evidence="1">Uncharacterized protein</fullName>
    </submittedName>
</protein>
<keyword evidence="2" id="KW-1185">Reference proteome</keyword>